<keyword evidence="4" id="KW-1185">Reference proteome</keyword>
<proteinExistence type="predicted"/>
<evidence type="ECO:0000256" key="2">
    <source>
        <dbReference type="SAM" id="Phobius"/>
    </source>
</evidence>
<feature type="compositionally biased region" description="Basic and acidic residues" evidence="1">
    <location>
        <begin position="386"/>
        <end position="396"/>
    </location>
</feature>
<reference evidence="3 4" key="1">
    <citation type="submission" date="2016-08" db="EMBL/GenBank/DDBJ databases">
        <title>A Parts List for Fungal Cellulosomes Revealed by Comparative Genomics.</title>
        <authorList>
            <consortium name="DOE Joint Genome Institute"/>
            <person name="Haitjema C.H."/>
            <person name="Gilmore S.P."/>
            <person name="Henske J.K."/>
            <person name="Solomon K.V."/>
            <person name="De Groot R."/>
            <person name="Kuo A."/>
            <person name="Mondo S.J."/>
            <person name="Salamov A.A."/>
            <person name="Labutti K."/>
            <person name="Zhao Z."/>
            <person name="Chiniquy J."/>
            <person name="Barry K."/>
            <person name="Brewer H.M."/>
            <person name="Purvine S.O."/>
            <person name="Wright A.T."/>
            <person name="Boxma B."/>
            <person name="Van Alen T."/>
            <person name="Hackstein J.H."/>
            <person name="Baker S.E."/>
            <person name="Grigoriev I.V."/>
            <person name="O'Malley M.A."/>
        </authorList>
    </citation>
    <scope>NUCLEOTIDE SEQUENCE [LARGE SCALE GENOMIC DNA]</scope>
    <source>
        <strain evidence="3 4">S4</strain>
    </source>
</reference>
<sequence>MDFLDNSNNQNDLIFGGIDIQMNKLSKILISLIALFFYISFSYMVSHYSQDYIPLSKTLNSISSNKIIISFRRIILIEVRSEYLYIPRWFINNYYFNWYYFKIVTKIEKKYTQQHVITKLKEQLEMDYCNEDDRKSLETIITEKKRFKNEKVFNKPSDCAYLAKFIMKNRSVEAIKLINSIFKEGVNQYELLPELYLQYWNYLHGIRRFIIINKICYDNDEIDDLMKLIGYVSQKTLYKCSNLTKSPFLRYLIYRSIYLFEMDKLTLNLDENESINNSKDFELMNIKNLSIQYHLAALNGLKNLMVSLKSVETLSDIDNAIIVNDELTNILNKGEKIYKNFIIKSKYAQEALKLYILFLRNSMNREDLAAAYIEQLDENEEEEPEKDNKRYEKSEKMSNGSDLGYKRLKILKNNALYKCQKPLYKLLKVVQIITILLILVGIAGVIVNSNTYTNISTEMDILVYGIQAPLVMAKIQTGFRIISIAAAAGIPPENITEYDPGAKVNVYYLEQEFLAVVYPYHNVETEEMYTIHPIYNGVVDEIRDNNYYTIMFKIYRYSTLIYNKLQHPEYLTPEFLHSKVMRFFVENAKGEFGELFLKSLFQTEDYIKSLINRHAIIFYGVAIFTTLSIISIIFFIVIPNINKSNKYIISAIKLYKSLPSNYFHEQSNEYTDQISEICENYDVEDEGIGKKKKRSKFSSIKMYKTECLNLTNFLVNSARRSYYLFAINLFCIEVFVKDRNYYQEGEEERLLMDRYKTFEALEQEIKSGKYGGTPPSEIDVFQNLYNNNDCVRHPFSMWKCDLRVYDEWYTEELANSPIDYMMVEYLTKLSEFLNQLPEKKYDLTNQEEIKQMYDDIMANPYVQFIKKISEDILGFIDQMADQGITYMRNEIIKYRKITLICHIITSTTIFITFYFLITKPIKKQLRVMDSLINVTFSIPSAVYNSSPKLKYFIEKGELDKN</sequence>
<reference evidence="3 4" key="2">
    <citation type="submission" date="2016-08" db="EMBL/GenBank/DDBJ databases">
        <title>Pervasive Adenine N6-methylation of Active Genes in Fungi.</title>
        <authorList>
            <consortium name="DOE Joint Genome Institute"/>
            <person name="Mondo S.J."/>
            <person name="Dannebaum R.O."/>
            <person name="Kuo R.C."/>
            <person name="Labutti K."/>
            <person name="Haridas S."/>
            <person name="Kuo A."/>
            <person name="Salamov A."/>
            <person name="Ahrendt S.R."/>
            <person name="Lipzen A."/>
            <person name="Sullivan W."/>
            <person name="Andreopoulos W.B."/>
            <person name="Clum A."/>
            <person name="Lindquist E."/>
            <person name="Daum C."/>
            <person name="Ramamoorthy G.K."/>
            <person name="Gryganskyi A."/>
            <person name="Culley D."/>
            <person name="Magnuson J.K."/>
            <person name="James T.Y."/>
            <person name="O'Malley M.A."/>
            <person name="Stajich J.E."/>
            <person name="Spatafora J.W."/>
            <person name="Visel A."/>
            <person name="Grigoriev I.V."/>
        </authorList>
    </citation>
    <scope>NUCLEOTIDE SEQUENCE [LARGE SCALE GENOMIC DNA]</scope>
    <source>
        <strain evidence="3 4">S4</strain>
    </source>
</reference>
<feature type="transmembrane region" description="Helical" evidence="2">
    <location>
        <begin position="616"/>
        <end position="638"/>
    </location>
</feature>
<evidence type="ECO:0000256" key="1">
    <source>
        <dbReference type="SAM" id="MobiDB-lite"/>
    </source>
</evidence>
<feature type="region of interest" description="Disordered" evidence="1">
    <location>
        <begin position="378"/>
        <end position="398"/>
    </location>
</feature>
<evidence type="ECO:0000313" key="3">
    <source>
        <dbReference type="EMBL" id="ORX86171.1"/>
    </source>
</evidence>
<comment type="caution">
    <text evidence="3">The sequence shown here is derived from an EMBL/GenBank/DDBJ whole genome shotgun (WGS) entry which is preliminary data.</text>
</comment>
<keyword evidence="2" id="KW-1133">Transmembrane helix</keyword>
<dbReference type="AlphaFoldDB" id="A0A1Y1XK92"/>
<organism evidence="3 4">
    <name type="scientific">Anaeromyces robustus</name>
    <dbReference type="NCBI Taxonomy" id="1754192"/>
    <lineage>
        <taxon>Eukaryota</taxon>
        <taxon>Fungi</taxon>
        <taxon>Fungi incertae sedis</taxon>
        <taxon>Chytridiomycota</taxon>
        <taxon>Chytridiomycota incertae sedis</taxon>
        <taxon>Neocallimastigomycetes</taxon>
        <taxon>Neocallimastigales</taxon>
        <taxon>Neocallimastigaceae</taxon>
        <taxon>Anaeromyces</taxon>
    </lineage>
</organism>
<feature type="transmembrane region" description="Helical" evidence="2">
    <location>
        <begin position="28"/>
        <end position="46"/>
    </location>
</feature>
<feature type="transmembrane region" description="Helical" evidence="2">
    <location>
        <begin position="426"/>
        <end position="447"/>
    </location>
</feature>
<evidence type="ECO:0000313" key="4">
    <source>
        <dbReference type="Proteomes" id="UP000193944"/>
    </source>
</evidence>
<keyword evidence="2" id="KW-0812">Transmembrane</keyword>
<protein>
    <submittedName>
        <fullName evidence="3">Uncharacterized protein</fullName>
    </submittedName>
</protein>
<name>A0A1Y1XK92_9FUNG</name>
<feature type="transmembrane region" description="Helical" evidence="2">
    <location>
        <begin position="897"/>
        <end position="917"/>
    </location>
</feature>
<keyword evidence="2" id="KW-0472">Membrane</keyword>
<dbReference type="Proteomes" id="UP000193944">
    <property type="component" value="Unassembled WGS sequence"/>
</dbReference>
<accession>A0A1Y1XK92</accession>
<dbReference type="OrthoDB" id="10510589at2759"/>
<gene>
    <name evidence="3" type="ORF">BCR32DRAFT_290158</name>
</gene>
<dbReference type="EMBL" id="MCFG01000024">
    <property type="protein sequence ID" value="ORX86171.1"/>
    <property type="molecule type" value="Genomic_DNA"/>
</dbReference>